<keyword evidence="4" id="KW-1185">Reference proteome</keyword>
<name>A0A8J3JDP8_9ACTN</name>
<feature type="region of interest" description="Disordered" evidence="1">
    <location>
        <begin position="6"/>
        <end position="27"/>
    </location>
</feature>
<sequence length="168" mass="18762">MLLLIRDGRRRRDTATTSLEPQSTRTPSRVIPAQLTYQRFGLGVNPVRAEAGPMRSVFQSLDALGGIPGQPVVDRLPRHRIAGGNLRLRRPAQALHHSMEPLLQHAQLRKSHPVPLTPEYRRNETRQDTAYNQPPHPSFFIGDGMTAPTLPTATSARKEGHLLNQHPT</sequence>
<dbReference type="InterPro" id="IPR049366">
    <property type="entry name" value="RGL11_C"/>
</dbReference>
<accession>A0A8J3JDP8</accession>
<evidence type="ECO:0000259" key="2">
    <source>
        <dbReference type="Pfam" id="PF21348"/>
    </source>
</evidence>
<feature type="region of interest" description="Disordered" evidence="1">
    <location>
        <begin position="147"/>
        <end position="168"/>
    </location>
</feature>
<dbReference type="EMBL" id="BONF01000010">
    <property type="protein sequence ID" value="GIF80744.1"/>
    <property type="molecule type" value="Genomic_DNA"/>
</dbReference>
<gene>
    <name evidence="3" type="ORF">Cba03nite_20930</name>
</gene>
<evidence type="ECO:0000313" key="3">
    <source>
        <dbReference type="EMBL" id="GIF80744.1"/>
    </source>
</evidence>
<reference evidence="3 4" key="1">
    <citation type="submission" date="2021-01" db="EMBL/GenBank/DDBJ databases">
        <title>Whole genome shotgun sequence of Catellatospora bangladeshensis NBRC 107357.</title>
        <authorList>
            <person name="Komaki H."/>
            <person name="Tamura T."/>
        </authorList>
    </citation>
    <scope>NUCLEOTIDE SEQUENCE [LARGE SCALE GENOMIC DNA]</scope>
    <source>
        <strain evidence="3 4">NBRC 107357</strain>
    </source>
</reference>
<feature type="compositionally biased region" description="Polar residues" evidence="1">
    <location>
        <begin position="15"/>
        <end position="27"/>
    </location>
</feature>
<organism evidence="3 4">
    <name type="scientific">Catellatospora bangladeshensis</name>
    <dbReference type="NCBI Taxonomy" id="310355"/>
    <lineage>
        <taxon>Bacteria</taxon>
        <taxon>Bacillati</taxon>
        <taxon>Actinomycetota</taxon>
        <taxon>Actinomycetes</taxon>
        <taxon>Micromonosporales</taxon>
        <taxon>Micromonosporaceae</taxon>
        <taxon>Catellatospora</taxon>
    </lineage>
</organism>
<evidence type="ECO:0000256" key="1">
    <source>
        <dbReference type="SAM" id="MobiDB-lite"/>
    </source>
</evidence>
<protein>
    <recommendedName>
        <fullName evidence="2">Rhamnogalacturonan lyase family 11 C-terminal domain-containing protein</fullName>
    </recommendedName>
</protein>
<dbReference type="AlphaFoldDB" id="A0A8J3JDP8"/>
<proteinExistence type="predicted"/>
<comment type="caution">
    <text evidence="3">The sequence shown here is derived from an EMBL/GenBank/DDBJ whole genome shotgun (WGS) entry which is preliminary data.</text>
</comment>
<dbReference type="Pfam" id="PF21348">
    <property type="entry name" value="RGL11_C"/>
    <property type="match status" value="1"/>
</dbReference>
<evidence type="ECO:0000313" key="4">
    <source>
        <dbReference type="Proteomes" id="UP000601223"/>
    </source>
</evidence>
<feature type="domain" description="Rhamnogalacturonan lyase family 11 C-terminal" evidence="2">
    <location>
        <begin position="118"/>
        <end position="151"/>
    </location>
</feature>
<dbReference type="Proteomes" id="UP000601223">
    <property type="component" value="Unassembled WGS sequence"/>
</dbReference>